<organism evidence="1 2">
    <name type="scientific">Quercus suber</name>
    <name type="common">Cork oak</name>
    <dbReference type="NCBI Taxonomy" id="58331"/>
    <lineage>
        <taxon>Eukaryota</taxon>
        <taxon>Viridiplantae</taxon>
        <taxon>Streptophyta</taxon>
        <taxon>Embryophyta</taxon>
        <taxon>Tracheophyta</taxon>
        <taxon>Spermatophyta</taxon>
        <taxon>Magnoliopsida</taxon>
        <taxon>eudicotyledons</taxon>
        <taxon>Gunneridae</taxon>
        <taxon>Pentapetalae</taxon>
        <taxon>rosids</taxon>
        <taxon>fabids</taxon>
        <taxon>Fagales</taxon>
        <taxon>Fagaceae</taxon>
        <taxon>Quercus</taxon>
    </lineage>
</organism>
<dbReference type="Proteomes" id="UP000237347">
    <property type="component" value="Unassembled WGS sequence"/>
</dbReference>
<dbReference type="EMBL" id="PKMF04000871">
    <property type="protein sequence ID" value="KAK7817631.1"/>
    <property type="molecule type" value="Genomic_DNA"/>
</dbReference>
<comment type="caution">
    <text evidence="1">The sequence shown here is derived from an EMBL/GenBank/DDBJ whole genome shotgun (WGS) entry which is preliminary data.</text>
</comment>
<dbReference type="AlphaFoldDB" id="A0AAW0ITZ0"/>
<evidence type="ECO:0000313" key="2">
    <source>
        <dbReference type="Proteomes" id="UP000237347"/>
    </source>
</evidence>
<evidence type="ECO:0000313" key="1">
    <source>
        <dbReference type="EMBL" id="KAK7817631.1"/>
    </source>
</evidence>
<sequence length="76" mass="8606">MGCVHWNWNSILANRLYCQVDTCSTHTIAQLPKDEIELRTGECNPSNKQQAWNETCAKSSSTAVPPRAFLQYSFTL</sequence>
<proteinExistence type="predicted"/>
<keyword evidence="2" id="KW-1185">Reference proteome</keyword>
<protein>
    <submittedName>
        <fullName evidence="1">Uncharacterized protein</fullName>
    </submittedName>
</protein>
<gene>
    <name evidence="1" type="ORF">CFP56_042598</name>
</gene>
<name>A0AAW0ITZ0_QUESU</name>
<accession>A0AAW0ITZ0</accession>
<reference evidence="1 2" key="1">
    <citation type="journal article" date="2018" name="Sci. Data">
        <title>The draft genome sequence of cork oak.</title>
        <authorList>
            <person name="Ramos A.M."/>
            <person name="Usie A."/>
            <person name="Barbosa P."/>
            <person name="Barros P.M."/>
            <person name="Capote T."/>
            <person name="Chaves I."/>
            <person name="Simoes F."/>
            <person name="Abreu I."/>
            <person name="Carrasquinho I."/>
            <person name="Faro C."/>
            <person name="Guimaraes J.B."/>
            <person name="Mendonca D."/>
            <person name="Nobrega F."/>
            <person name="Rodrigues L."/>
            <person name="Saibo N.J.M."/>
            <person name="Varela M.C."/>
            <person name="Egas C."/>
            <person name="Matos J."/>
            <person name="Miguel C.M."/>
            <person name="Oliveira M.M."/>
            <person name="Ricardo C.P."/>
            <person name="Goncalves S."/>
        </authorList>
    </citation>
    <scope>NUCLEOTIDE SEQUENCE [LARGE SCALE GENOMIC DNA]</scope>
    <source>
        <strain evidence="2">cv. HL8</strain>
    </source>
</reference>